<dbReference type="AlphaFoldDB" id="A0A0K9PQG4"/>
<reference evidence="2" key="1">
    <citation type="journal article" date="2016" name="Nature">
        <title>The genome of the seagrass Zostera marina reveals angiosperm adaptation to the sea.</title>
        <authorList>
            <person name="Olsen J.L."/>
            <person name="Rouze P."/>
            <person name="Verhelst B."/>
            <person name="Lin Y.-C."/>
            <person name="Bayer T."/>
            <person name="Collen J."/>
            <person name="Dattolo E."/>
            <person name="De Paoli E."/>
            <person name="Dittami S."/>
            <person name="Maumus F."/>
            <person name="Michel G."/>
            <person name="Kersting A."/>
            <person name="Lauritano C."/>
            <person name="Lohaus R."/>
            <person name="Toepel M."/>
            <person name="Tonon T."/>
            <person name="Vanneste K."/>
            <person name="Amirebrahimi M."/>
            <person name="Brakel J."/>
            <person name="Bostroem C."/>
            <person name="Chovatia M."/>
            <person name="Grimwood J."/>
            <person name="Jenkins J.W."/>
            <person name="Jueterbock A."/>
            <person name="Mraz A."/>
            <person name="Stam W.T."/>
            <person name="Tice H."/>
            <person name="Bornberg-Bauer E."/>
            <person name="Green P.J."/>
            <person name="Pearson G.A."/>
            <person name="Procaccini G."/>
            <person name="Duarte C.M."/>
            <person name="Schmutz J."/>
            <person name="Reusch T.B.H."/>
            <person name="Van de Peer Y."/>
        </authorList>
    </citation>
    <scope>NUCLEOTIDE SEQUENCE [LARGE SCALE GENOMIC DNA]</scope>
    <source>
        <strain evidence="2">cv. Finnish</strain>
    </source>
</reference>
<name>A0A0K9PQG4_ZOSMR</name>
<evidence type="ECO:0000313" key="2">
    <source>
        <dbReference type="Proteomes" id="UP000036987"/>
    </source>
</evidence>
<gene>
    <name evidence="1" type="ORF">ZOSMA_185G00200</name>
</gene>
<sequence length="60" mass="7133">MTVFWNPGCAFVRFRYQLTPQVAALEIYNYLIIDFISISDWNLLSRQWLHIMSSSFKMGL</sequence>
<proteinExistence type="predicted"/>
<dbReference type="EMBL" id="LFYR01000684">
    <property type="protein sequence ID" value="KMZ71201.1"/>
    <property type="molecule type" value="Genomic_DNA"/>
</dbReference>
<protein>
    <submittedName>
        <fullName evidence="1">Uncharacterized protein</fullName>
    </submittedName>
</protein>
<evidence type="ECO:0000313" key="1">
    <source>
        <dbReference type="EMBL" id="KMZ71201.1"/>
    </source>
</evidence>
<accession>A0A0K9PQG4</accession>
<comment type="caution">
    <text evidence="1">The sequence shown here is derived from an EMBL/GenBank/DDBJ whole genome shotgun (WGS) entry which is preliminary data.</text>
</comment>
<dbReference type="Proteomes" id="UP000036987">
    <property type="component" value="Unassembled WGS sequence"/>
</dbReference>
<keyword evidence="2" id="KW-1185">Reference proteome</keyword>
<organism evidence="1 2">
    <name type="scientific">Zostera marina</name>
    <name type="common">Eelgrass</name>
    <dbReference type="NCBI Taxonomy" id="29655"/>
    <lineage>
        <taxon>Eukaryota</taxon>
        <taxon>Viridiplantae</taxon>
        <taxon>Streptophyta</taxon>
        <taxon>Embryophyta</taxon>
        <taxon>Tracheophyta</taxon>
        <taxon>Spermatophyta</taxon>
        <taxon>Magnoliopsida</taxon>
        <taxon>Liliopsida</taxon>
        <taxon>Zosteraceae</taxon>
        <taxon>Zostera</taxon>
    </lineage>
</organism>